<reference evidence="1" key="1">
    <citation type="submission" date="2021-05" db="EMBL/GenBank/DDBJ databases">
        <authorList>
            <person name="Pan Q."/>
            <person name="Jouanno E."/>
            <person name="Zahm M."/>
            <person name="Klopp C."/>
            <person name="Cabau C."/>
            <person name="Louis A."/>
            <person name="Berthelot C."/>
            <person name="Parey E."/>
            <person name="Roest Crollius H."/>
            <person name="Montfort J."/>
            <person name="Robinson-Rechavi M."/>
            <person name="Bouchez O."/>
            <person name="Lampietro C."/>
            <person name="Lopez Roques C."/>
            <person name="Donnadieu C."/>
            <person name="Postlethwait J."/>
            <person name="Bobe J."/>
            <person name="Dillon D."/>
            <person name="Chandos A."/>
            <person name="von Hippel F."/>
            <person name="Guiguen Y."/>
        </authorList>
    </citation>
    <scope>NUCLEOTIDE SEQUENCE</scope>
    <source>
        <strain evidence="1">YG-Jan2019</strain>
    </source>
</reference>
<evidence type="ECO:0000313" key="2">
    <source>
        <dbReference type="Proteomes" id="UP001157502"/>
    </source>
</evidence>
<name>A0ACC2HG08_DALPE</name>
<comment type="caution">
    <text evidence="1">The sequence shown here is derived from an EMBL/GenBank/DDBJ whole genome shotgun (WGS) entry which is preliminary data.</text>
</comment>
<dbReference type="EMBL" id="CM055729">
    <property type="protein sequence ID" value="KAJ8014851.1"/>
    <property type="molecule type" value="Genomic_DNA"/>
</dbReference>
<evidence type="ECO:0000313" key="1">
    <source>
        <dbReference type="EMBL" id="KAJ8014851.1"/>
    </source>
</evidence>
<sequence length="493" mass="56462">MSTSMRSLERVLQVGLNHLQVVNVNEDTVILKSLRHLEADFSLEKKSVVVFLAQLLKQSVIQGMAFDWINRLHCNIERFPINHREFTTNQRQARMANQRGQYLGGEECLVPQPRGSLSKVLALGLAIVVTVAIFLSVPDVFFRHVATVTLILTLGALLHGVCLFFEEYLRHATTRYRVGGLGHMVRACVGVSTYLGVVMAGLLYCLTKPQSCGDQWSMVIIACVLYPVLKTLGVLGPSEVELSEFAEEKKTNVAHGLAWSFYLGYLNLVLPCLEDSIAEFYSKNPADPFGTKGFRKLIILIPVNANITHRLEDADSNIRFYDNLPNTEIDRAGVRGRVYKHSIYHVWDKNGQVHHCVMEYATPLLTMYKMSQESSAAFGERDRREQVLLFYRTLQEILDRSLECRNRYRLILLNDQNEDDPHFLSKTIREHLCQQKEEFDVPLHNPLPGDWHRPEPMSTEPTLMISDEMPRTLREPVECMDEHFQDYEGLLRR</sequence>
<keyword evidence="2" id="KW-1185">Reference proteome</keyword>
<accession>A0ACC2HG08</accession>
<protein>
    <submittedName>
        <fullName evidence="1">Uncharacterized protein</fullName>
    </submittedName>
</protein>
<gene>
    <name evidence="1" type="ORF">DPEC_G00020070</name>
</gene>
<organism evidence="1 2">
    <name type="scientific">Dallia pectoralis</name>
    <name type="common">Alaska blackfish</name>
    <dbReference type="NCBI Taxonomy" id="75939"/>
    <lineage>
        <taxon>Eukaryota</taxon>
        <taxon>Metazoa</taxon>
        <taxon>Chordata</taxon>
        <taxon>Craniata</taxon>
        <taxon>Vertebrata</taxon>
        <taxon>Euteleostomi</taxon>
        <taxon>Actinopterygii</taxon>
        <taxon>Neopterygii</taxon>
        <taxon>Teleostei</taxon>
        <taxon>Protacanthopterygii</taxon>
        <taxon>Esociformes</taxon>
        <taxon>Umbridae</taxon>
        <taxon>Dallia</taxon>
    </lineage>
</organism>
<dbReference type="Proteomes" id="UP001157502">
    <property type="component" value="Chromosome 2"/>
</dbReference>
<proteinExistence type="predicted"/>